<comment type="caution">
    <text evidence="4">The sequence shown here is derived from an EMBL/GenBank/DDBJ whole genome shotgun (WGS) entry which is preliminary data.</text>
</comment>
<protein>
    <submittedName>
        <fullName evidence="4">TrmH family RNA methyltransferase</fullName>
    </submittedName>
</protein>
<proteinExistence type="predicted"/>
<dbReference type="Pfam" id="PF00588">
    <property type="entry name" value="SpoU_methylase"/>
    <property type="match status" value="1"/>
</dbReference>
<keyword evidence="1 4" id="KW-0489">Methyltransferase</keyword>
<evidence type="ECO:0000256" key="2">
    <source>
        <dbReference type="ARBA" id="ARBA00022679"/>
    </source>
</evidence>
<dbReference type="InterPro" id="IPR051259">
    <property type="entry name" value="rRNA_Methyltransferase"/>
</dbReference>
<gene>
    <name evidence="4" type="ORF">ACFQ3W_22795</name>
</gene>
<feature type="domain" description="tRNA/rRNA methyltransferase SpoU type" evidence="3">
    <location>
        <begin position="113"/>
        <end position="251"/>
    </location>
</feature>
<organism evidence="4 5">
    <name type="scientific">Paenibacillus puldeungensis</name>
    <dbReference type="NCBI Taxonomy" id="696536"/>
    <lineage>
        <taxon>Bacteria</taxon>
        <taxon>Bacillati</taxon>
        <taxon>Bacillota</taxon>
        <taxon>Bacilli</taxon>
        <taxon>Bacillales</taxon>
        <taxon>Paenibacillaceae</taxon>
        <taxon>Paenibacillus</taxon>
    </lineage>
</organism>
<dbReference type="PANTHER" id="PTHR43191">
    <property type="entry name" value="RRNA METHYLTRANSFERASE 3"/>
    <property type="match status" value="1"/>
</dbReference>
<name>A0ABW3S501_9BACL</name>
<keyword evidence="2" id="KW-0808">Transferase</keyword>
<sequence length="275" mass="31315">MERPNESCALQITEVLTVNFKPYRKDYEFSYTLGMFPTIEMLHSVPEKIVRVVFSSQYQPSPDSPDVQTMCNDYHIPWTVNDRLIDKLSPKENCYLLGIFRKYEKPVRPDENHIILCRPGNLGNLGTILRTALGFNYRDIVIIRPAADLFDPKTIRSSMGALFKLNFSFFSSLEEYTQHFEHDIYAFRLNGEEPLEHAVHLGNKPHYSLLFGNESSGLLADESTYGTGVVIPHSSFIDSLNLPTAVGIALYEFSKGSFDEEVGVWGEHDVTNVTY</sequence>
<evidence type="ECO:0000313" key="4">
    <source>
        <dbReference type="EMBL" id="MFD1179111.1"/>
    </source>
</evidence>
<dbReference type="Gene3D" id="3.40.1280.10">
    <property type="match status" value="1"/>
</dbReference>
<dbReference type="InterPro" id="IPR029028">
    <property type="entry name" value="Alpha/beta_knot_MTases"/>
</dbReference>
<accession>A0ABW3S501</accession>
<dbReference type="GO" id="GO:0032259">
    <property type="term" value="P:methylation"/>
    <property type="evidence" value="ECO:0007669"/>
    <property type="project" value="UniProtKB-KW"/>
</dbReference>
<evidence type="ECO:0000313" key="5">
    <source>
        <dbReference type="Proteomes" id="UP001597262"/>
    </source>
</evidence>
<dbReference type="EMBL" id="JBHTLM010000025">
    <property type="protein sequence ID" value="MFD1179111.1"/>
    <property type="molecule type" value="Genomic_DNA"/>
</dbReference>
<reference evidence="5" key="1">
    <citation type="journal article" date="2019" name="Int. J. Syst. Evol. Microbiol.">
        <title>The Global Catalogue of Microorganisms (GCM) 10K type strain sequencing project: providing services to taxonomists for standard genome sequencing and annotation.</title>
        <authorList>
            <consortium name="The Broad Institute Genomics Platform"/>
            <consortium name="The Broad Institute Genome Sequencing Center for Infectious Disease"/>
            <person name="Wu L."/>
            <person name="Ma J."/>
        </authorList>
    </citation>
    <scope>NUCLEOTIDE SEQUENCE [LARGE SCALE GENOMIC DNA]</scope>
    <source>
        <strain evidence="5">CCUG 59189</strain>
    </source>
</reference>
<dbReference type="InterPro" id="IPR001537">
    <property type="entry name" value="SpoU_MeTrfase"/>
</dbReference>
<evidence type="ECO:0000259" key="3">
    <source>
        <dbReference type="Pfam" id="PF00588"/>
    </source>
</evidence>
<dbReference type="SUPFAM" id="SSF75217">
    <property type="entry name" value="alpha/beta knot"/>
    <property type="match status" value="1"/>
</dbReference>
<keyword evidence="5" id="KW-1185">Reference proteome</keyword>
<dbReference type="PANTHER" id="PTHR43191:SF2">
    <property type="entry name" value="RRNA METHYLTRANSFERASE 3, MITOCHONDRIAL"/>
    <property type="match status" value="1"/>
</dbReference>
<dbReference type="InterPro" id="IPR029026">
    <property type="entry name" value="tRNA_m1G_MTases_N"/>
</dbReference>
<dbReference type="Proteomes" id="UP001597262">
    <property type="component" value="Unassembled WGS sequence"/>
</dbReference>
<evidence type="ECO:0000256" key="1">
    <source>
        <dbReference type="ARBA" id="ARBA00022603"/>
    </source>
</evidence>
<dbReference type="GO" id="GO:0008168">
    <property type="term" value="F:methyltransferase activity"/>
    <property type="evidence" value="ECO:0007669"/>
    <property type="project" value="UniProtKB-KW"/>
</dbReference>
<dbReference type="CDD" id="cd18082">
    <property type="entry name" value="SpoU-like_family"/>
    <property type="match status" value="1"/>
</dbReference>